<organism evidence="1 2">
    <name type="scientific">Choristoneura fumiferana</name>
    <name type="common">Spruce budworm moth</name>
    <name type="synonym">Archips fumiferana</name>
    <dbReference type="NCBI Taxonomy" id="7141"/>
    <lineage>
        <taxon>Eukaryota</taxon>
        <taxon>Metazoa</taxon>
        <taxon>Ecdysozoa</taxon>
        <taxon>Arthropoda</taxon>
        <taxon>Hexapoda</taxon>
        <taxon>Insecta</taxon>
        <taxon>Pterygota</taxon>
        <taxon>Neoptera</taxon>
        <taxon>Endopterygota</taxon>
        <taxon>Lepidoptera</taxon>
        <taxon>Glossata</taxon>
        <taxon>Ditrysia</taxon>
        <taxon>Tortricoidea</taxon>
        <taxon>Tortricidae</taxon>
        <taxon>Tortricinae</taxon>
        <taxon>Choristoneura</taxon>
    </lineage>
</organism>
<proteinExistence type="predicted"/>
<keyword evidence="2" id="KW-1185">Reference proteome</keyword>
<accession>A0ACC0KZW2</accession>
<evidence type="ECO:0000313" key="1">
    <source>
        <dbReference type="EMBL" id="KAI8442018.1"/>
    </source>
</evidence>
<dbReference type="Proteomes" id="UP001064048">
    <property type="component" value="Chromosome 9"/>
</dbReference>
<evidence type="ECO:0000313" key="2">
    <source>
        <dbReference type="Proteomes" id="UP001064048"/>
    </source>
</evidence>
<dbReference type="EMBL" id="CM046109">
    <property type="protein sequence ID" value="KAI8442018.1"/>
    <property type="molecule type" value="Genomic_DNA"/>
</dbReference>
<gene>
    <name evidence="1" type="ORF">MSG28_005668</name>
</gene>
<reference evidence="1 2" key="1">
    <citation type="journal article" date="2022" name="Genome Biol. Evol.">
        <title>The Spruce Budworm Genome: Reconstructing the Evolutionary History of Antifreeze Proteins.</title>
        <authorList>
            <person name="Beliveau C."/>
            <person name="Gagne P."/>
            <person name="Picq S."/>
            <person name="Vernygora O."/>
            <person name="Keeling C.I."/>
            <person name="Pinkney K."/>
            <person name="Doucet D."/>
            <person name="Wen F."/>
            <person name="Johnston J.S."/>
            <person name="Maaroufi H."/>
            <person name="Boyle B."/>
            <person name="Laroche J."/>
            <person name="Dewar K."/>
            <person name="Juretic N."/>
            <person name="Blackburn G."/>
            <person name="Nisole A."/>
            <person name="Brunet B."/>
            <person name="Brandao M."/>
            <person name="Lumley L."/>
            <person name="Duan J."/>
            <person name="Quan G."/>
            <person name="Lucarotti C.J."/>
            <person name="Roe A.D."/>
            <person name="Sperling F.A.H."/>
            <person name="Levesque R.C."/>
            <person name="Cusson M."/>
        </authorList>
    </citation>
    <scope>NUCLEOTIDE SEQUENCE [LARGE SCALE GENOMIC DNA]</scope>
    <source>
        <strain evidence="1">Glfc:IPQL:Cfum</strain>
    </source>
</reference>
<sequence length="93" mass="10012">MHLLKCILSSSRRSPTTKRRARDACAGATSRPNIFSAVNNFFADSPLVNQLKGIMASSSSSDSFHLGSGGSPPPVALNNYALQYDSNRQARQL</sequence>
<name>A0ACC0KZW2_CHOFU</name>
<protein>
    <submittedName>
        <fullName evidence="1">Uncharacterized protein</fullName>
    </submittedName>
</protein>
<comment type="caution">
    <text evidence="1">The sequence shown here is derived from an EMBL/GenBank/DDBJ whole genome shotgun (WGS) entry which is preliminary data.</text>
</comment>